<dbReference type="STRING" id="1142394.PSMK_31160"/>
<dbReference type="KEGG" id="phm:PSMK_31160"/>
<keyword evidence="2" id="KW-0472">Membrane</keyword>
<feature type="region of interest" description="Disordered" evidence="1">
    <location>
        <begin position="325"/>
        <end position="352"/>
    </location>
</feature>
<proteinExistence type="predicted"/>
<keyword evidence="2" id="KW-1133">Transmembrane helix</keyword>
<feature type="compositionally biased region" description="Low complexity" evidence="1">
    <location>
        <begin position="341"/>
        <end position="352"/>
    </location>
</feature>
<name>I0IJ37_PHYMF</name>
<protein>
    <recommendedName>
        <fullName evidence="5">DUF2868 domain-containing protein</fullName>
    </recommendedName>
</protein>
<organism evidence="3 4">
    <name type="scientific">Phycisphaera mikurensis (strain NBRC 102666 / KCTC 22515 / FYK2301M01)</name>
    <dbReference type="NCBI Taxonomy" id="1142394"/>
    <lineage>
        <taxon>Bacteria</taxon>
        <taxon>Pseudomonadati</taxon>
        <taxon>Planctomycetota</taxon>
        <taxon>Phycisphaerae</taxon>
        <taxon>Phycisphaerales</taxon>
        <taxon>Phycisphaeraceae</taxon>
        <taxon>Phycisphaera</taxon>
    </lineage>
</organism>
<evidence type="ECO:0000256" key="1">
    <source>
        <dbReference type="SAM" id="MobiDB-lite"/>
    </source>
</evidence>
<keyword evidence="4" id="KW-1185">Reference proteome</keyword>
<dbReference type="InterPro" id="IPR021296">
    <property type="entry name" value="DUF2868"/>
</dbReference>
<keyword evidence="2" id="KW-0812">Transmembrane</keyword>
<evidence type="ECO:0008006" key="5">
    <source>
        <dbReference type="Google" id="ProtNLM"/>
    </source>
</evidence>
<feature type="transmembrane region" description="Helical" evidence="2">
    <location>
        <begin position="96"/>
        <end position="122"/>
    </location>
</feature>
<evidence type="ECO:0000256" key="2">
    <source>
        <dbReference type="SAM" id="Phobius"/>
    </source>
</evidence>
<reference evidence="3 4" key="1">
    <citation type="submission" date="2012-02" db="EMBL/GenBank/DDBJ databases">
        <title>Complete genome sequence of Phycisphaera mikurensis NBRC 102666.</title>
        <authorList>
            <person name="Ankai A."/>
            <person name="Hosoyama A."/>
            <person name="Terui Y."/>
            <person name="Sekine M."/>
            <person name="Fukai R."/>
            <person name="Kato Y."/>
            <person name="Nakamura S."/>
            <person name="Yamada-Narita S."/>
            <person name="Kawakoshi A."/>
            <person name="Fukunaga Y."/>
            <person name="Yamazaki S."/>
            <person name="Fujita N."/>
        </authorList>
    </citation>
    <scope>NUCLEOTIDE SEQUENCE [LARGE SCALE GENOMIC DNA]</scope>
    <source>
        <strain evidence="4">NBRC 102666 / KCTC 22515 / FYK2301M01</strain>
    </source>
</reference>
<evidence type="ECO:0000313" key="3">
    <source>
        <dbReference type="EMBL" id="BAM05275.1"/>
    </source>
</evidence>
<sequence length="473" mass="49345">MGSPRFHLPDLLALAIQDRRDADRSRRELLERDRPAAAPEAPADLLAWIRRVDRGEARAQALSLTRTAAWGAGGAGVLLGVGVASAALAYDGSRPVNVLVATLALAVLPLGFSVLSAVAMAWPTRRGGPAEAEPSPLTPGRWLVGLAARVPWLPTLWREVLTRPLHGLASERVLLGPTLRWWALTLSQVFGLGYAGAGLATAALLIATRDLAFGWGSTLDLDPARLHAVAEAAVWFAPGLCPGPATVEATRTYRAAAFRGVVDPELFTAWWPWLLAVQAAYGLAPRLVLGGVALGRRRAAVAAAAQTWPGADAVIRRLREPRVQTRAEAAPGEALPPPAAAEPAGPEAPAAEAAVTLSWAEAPAPAGALPVGGRRSLAEDRAAVATAADRAASAGPAAAVRVDVKAWEPPVLEFTDFLADLRAALGRGRPVRVTPRIRGVAGDTEDVAVWAGRLAAAGDPWTRLDPPAPADLP</sequence>
<feature type="transmembrane region" description="Helical" evidence="2">
    <location>
        <begin position="181"/>
        <end position="207"/>
    </location>
</feature>
<dbReference type="EMBL" id="AP012338">
    <property type="protein sequence ID" value="BAM05275.1"/>
    <property type="molecule type" value="Genomic_DNA"/>
</dbReference>
<feature type="transmembrane region" description="Helical" evidence="2">
    <location>
        <begin position="68"/>
        <end position="90"/>
    </location>
</feature>
<dbReference type="Pfam" id="PF11067">
    <property type="entry name" value="DUF2868"/>
    <property type="match status" value="1"/>
</dbReference>
<dbReference type="Proteomes" id="UP000007881">
    <property type="component" value="Chromosome"/>
</dbReference>
<dbReference type="HOGENOM" id="CLU_019171_0_0_0"/>
<dbReference type="RefSeq" id="WP_014438479.1">
    <property type="nucleotide sequence ID" value="NC_017080.1"/>
</dbReference>
<evidence type="ECO:0000313" key="4">
    <source>
        <dbReference type="Proteomes" id="UP000007881"/>
    </source>
</evidence>
<accession>I0IJ37</accession>
<dbReference type="OrthoDB" id="7056210at2"/>
<dbReference type="AlphaFoldDB" id="I0IJ37"/>
<dbReference type="eggNOG" id="ENOG5032R7W">
    <property type="taxonomic scope" value="Bacteria"/>
</dbReference>
<gene>
    <name evidence="3" type="ordered locus">PSMK_31160</name>
</gene>